<evidence type="ECO:0000259" key="2">
    <source>
        <dbReference type="PROSITE" id="PS50164"/>
    </source>
</evidence>
<organism evidence="3 4">
    <name type="scientific">Candidatus Paraluminiphilus aquimaris</name>
    <dbReference type="NCBI Taxonomy" id="2518994"/>
    <lineage>
        <taxon>Bacteria</taxon>
        <taxon>Pseudomonadati</taxon>
        <taxon>Pseudomonadota</taxon>
        <taxon>Gammaproteobacteria</taxon>
        <taxon>Cellvibrionales</taxon>
        <taxon>Halieaceae</taxon>
        <taxon>Candidatus Paraluminiphilus</taxon>
    </lineage>
</organism>
<dbReference type="EMBL" id="CP036501">
    <property type="protein sequence ID" value="UZP73363.1"/>
    <property type="molecule type" value="Genomic_DNA"/>
</dbReference>
<dbReference type="Proteomes" id="UP001317963">
    <property type="component" value="Chromosome"/>
</dbReference>
<reference evidence="3 4" key="1">
    <citation type="submission" date="2019-02" db="EMBL/GenBank/DDBJ databases">
        <title>Halieaceae_genomes.</title>
        <authorList>
            <person name="Li S.-H."/>
        </authorList>
    </citation>
    <scope>NUCLEOTIDE SEQUENCE [LARGE SCALE GENOMIC DNA]</scope>
    <source>
        <strain evidence="3 4">JH123</strain>
    </source>
</reference>
<name>A0ABY6Q4J5_9GAMM</name>
<protein>
    <submittedName>
        <fullName evidence="3">GIY-YIG nuclease family protein</fullName>
    </submittedName>
</protein>
<dbReference type="CDD" id="cd10456">
    <property type="entry name" value="GIY-YIG_UPF0213"/>
    <property type="match status" value="1"/>
</dbReference>
<dbReference type="InterPro" id="IPR050190">
    <property type="entry name" value="UPF0213_domain"/>
</dbReference>
<dbReference type="PROSITE" id="PS50164">
    <property type="entry name" value="GIY_YIG"/>
    <property type="match status" value="1"/>
</dbReference>
<proteinExistence type="inferred from homology"/>
<accession>A0ABY6Q4J5</accession>
<dbReference type="SUPFAM" id="SSF82771">
    <property type="entry name" value="GIY-YIG endonuclease"/>
    <property type="match status" value="1"/>
</dbReference>
<evidence type="ECO:0000313" key="4">
    <source>
        <dbReference type="Proteomes" id="UP001317963"/>
    </source>
</evidence>
<dbReference type="RefSeq" id="WP_279242141.1">
    <property type="nucleotide sequence ID" value="NZ_CP036501.1"/>
</dbReference>
<dbReference type="Gene3D" id="3.40.1440.10">
    <property type="entry name" value="GIY-YIG endonuclease"/>
    <property type="match status" value="1"/>
</dbReference>
<feature type="domain" description="GIY-YIG" evidence="2">
    <location>
        <begin position="7"/>
        <end position="84"/>
    </location>
</feature>
<evidence type="ECO:0000256" key="1">
    <source>
        <dbReference type="ARBA" id="ARBA00007435"/>
    </source>
</evidence>
<gene>
    <name evidence="3" type="ORF">E0F26_00815</name>
</gene>
<dbReference type="PANTHER" id="PTHR34477">
    <property type="entry name" value="UPF0213 PROTEIN YHBQ"/>
    <property type="match status" value="1"/>
</dbReference>
<dbReference type="Pfam" id="PF01541">
    <property type="entry name" value="GIY-YIG"/>
    <property type="match status" value="1"/>
</dbReference>
<evidence type="ECO:0000313" key="3">
    <source>
        <dbReference type="EMBL" id="UZP73363.1"/>
    </source>
</evidence>
<dbReference type="InterPro" id="IPR035901">
    <property type="entry name" value="GIY-YIG_endonuc_sf"/>
</dbReference>
<keyword evidence="4" id="KW-1185">Reference proteome</keyword>
<dbReference type="PANTHER" id="PTHR34477:SF1">
    <property type="entry name" value="UPF0213 PROTEIN YHBQ"/>
    <property type="match status" value="1"/>
</dbReference>
<sequence length="90" mass="10241">MSGEDVTTWFVYLVRCADGSFYTGVTTDLPRRLRQHNGEIAGGAGYTRGRRPVCLVWSEACVDRSHAQRREYVVRRSPRSTKLRLEANHG</sequence>
<comment type="similarity">
    <text evidence="1">Belongs to the UPF0213 family.</text>
</comment>
<dbReference type="InterPro" id="IPR000305">
    <property type="entry name" value="GIY-YIG_endonuc"/>
</dbReference>